<evidence type="ECO:0000313" key="3">
    <source>
        <dbReference type="Proteomes" id="UP000010467"/>
    </source>
</evidence>
<dbReference type="KEGG" id="dpd:Deipe_0482"/>
<dbReference type="RefSeq" id="WP_015234388.1">
    <property type="nucleotide sequence ID" value="NC_019793.1"/>
</dbReference>
<evidence type="ECO:0000256" key="1">
    <source>
        <dbReference type="SAM" id="MobiDB-lite"/>
    </source>
</evidence>
<dbReference type="AlphaFoldDB" id="K9ZWQ1"/>
<feature type="region of interest" description="Disordered" evidence="1">
    <location>
        <begin position="433"/>
        <end position="456"/>
    </location>
</feature>
<evidence type="ECO:0000313" key="2">
    <source>
        <dbReference type="EMBL" id="AFZ66078.1"/>
    </source>
</evidence>
<evidence type="ECO:0008006" key="4">
    <source>
        <dbReference type="Google" id="ProtNLM"/>
    </source>
</evidence>
<accession>K9ZWQ1</accession>
<keyword evidence="3" id="KW-1185">Reference proteome</keyword>
<gene>
    <name evidence="2" type="ordered locus">Deipe_0482</name>
</gene>
<reference evidence="3" key="1">
    <citation type="submission" date="2012-03" db="EMBL/GenBank/DDBJ databases">
        <title>Complete sequence of chromosome of Deinococcus peraridilitoris DSM 19664.</title>
        <authorList>
            <person name="Lucas S."/>
            <person name="Copeland A."/>
            <person name="Lapidus A."/>
            <person name="Glavina del Rio T."/>
            <person name="Dalin E."/>
            <person name="Tice H."/>
            <person name="Bruce D."/>
            <person name="Goodwin L."/>
            <person name="Pitluck S."/>
            <person name="Peters L."/>
            <person name="Mikhailova N."/>
            <person name="Lu M."/>
            <person name="Kyrpides N."/>
            <person name="Mavromatis K."/>
            <person name="Ivanova N."/>
            <person name="Brettin T."/>
            <person name="Detter J.C."/>
            <person name="Han C."/>
            <person name="Larimer F."/>
            <person name="Land M."/>
            <person name="Hauser L."/>
            <person name="Markowitz V."/>
            <person name="Cheng J.-F."/>
            <person name="Hugenholtz P."/>
            <person name="Woyke T."/>
            <person name="Wu D."/>
            <person name="Pukall R."/>
            <person name="Steenblock K."/>
            <person name="Brambilla E."/>
            <person name="Klenk H.-P."/>
            <person name="Eisen J.A."/>
        </authorList>
    </citation>
    <scope>NUCLEOTIDE SEQUENCE [LARGE SCALE GENOMIC DNA]</scope>
    <source>
        <strain evidence="3">DSM 19664 / LMG 22246 / CIP 109416 / KR-200</strain>
    </source>
</reference>
<dbReference type="Proteomes" id="UP000010467">
    <property type="component" value="Chromosome"/>
</dbReference>
<dbReference type="EMBL" id="CP003382">
    <property type="protein sequence ID" value="AFZ66078.1"/>
    <property type="molecule type" value="Genomic_DNA"/>
</dbReference>
<dbReference type="STRING" id="937777.Deipe_0482"/>
<proteinExistence type="predicted"/>
<dbReference type="HOGENOM" id="CLU_048543_0_0_0"/>
<protein>
    <recommendedName>
        <fullName evidence="4">Phage portal protein, SPP1 Gp6</fullName>
    </recommendedName>
</protein>
<name>K9ZWQ1_DEIPD</name>
<sequence>MDPSILAQLIKNEIEQIASVRASEQQTRDAISSRGLDVIITELFPGVDSEFVKSNADLSNELRAGVGRYGTALARGEWSWEWSGEGDAPEEGTPQALLAPIARDLIRDGCTDSLSSGKFAFFTYRDDRGVISISALTGFLWPIFKDGDSNIVEALVQVITLKRASGVKFEVRRYTPGLLEVFTELDDWTKFATAAKTDYPQPHARDHLPVAFRIVARDANRQPEGLAQVAMSAFRAYVKATVMKNFIAETGGFEERVVKSNQLFDLAQNNPKHPMLANLKKVGPRQLRLVETDGTYERLDPVPLSDYRENARDAKEGVLSALNIPSTDGANLTGIALQEKREAYTETVSALAASIADALTEAVTLAAALDPRLVRPGWRVTLMPRFTQDVQTERTFVVEAYSKGALPKSAALSGLQSLGVTYITDDMIQRAKDAEESDTLPDLTLPAGVPPPAGDA</sequence>
<organism evidence="2 3">
    <name type="scientific">Deinococcus peraridilitoris (strain DSM 19664 / LMG 22246 / CIP 109416 / KR-200)</name>
    <dbReference type="NCBI Taxonomy" id="937777"/>
    <lineage>
        <taxon>Bacteria</taxon>
        <taxon>Thermotogati</taxon>
        <taxon>Deinococcota</taxon>
        <taxon>Deinococci</taxon>
        <taxon>Deinococcales</taxon>
        <taxon>Deinococcaceae</taxon>
        <taxon>Deinococcus</taxon>
    </lineage>
</organism>
<dbReference type="PATRIC" id="fig|937777.3.peg.488"/>